<dbReference type="PANTHER" id="PTHR45947">
    <property type="entry name" value="SULFOQUINOVOSYL TRANSFERASE SQD2"/>
    <property type="match status" value="1"/>
</dbReference>
<reference evidence="3 4" key="1">
    <citation type="submission" date="2017-12" db="EMBL/GenBank/DDBJ databases">
        <title>Draft genome sequence of Ralstonia pickettii 52.</title>
        <authorList>
            <person name="Zheng B."/>
        </authorList>
    </citation>
    <scope>NUCLEOTIDE SEQUENCE [LARGE SCALE GENOMIC DNA]</scope>
    <source>
        <strain evidence="3 4">52</strain>
    </source>
</reference>
<dbReference type="CDD" id="cd03800">
    <property type="entry name" value="GT4_sucrose_synthase"/>
    <property type="match status" value="1"/>
</dbReference>
<dbReference type="Proteomes" id="UP000234456">
    <property type="component" value="Unassembled WGS sequence"/>
</dbReference>
<evidence type="ECO:0000259" key="1">
    <source>
        <dbReference type="Pfam" id="PF00534"/>
    </source>
</evidence>
<dbReference type="Pfam" id="PF00534">
    <property type="entry name" value="Glycos_transf_1"/>
    <property type="match status" value="1"/>
</dbReference>
<gene>
    <name evidence="3" type="ORF">C0Q88_10950</name>
</gene>
<dbReference type="OrthoDB" id="433681at2"/>
<feature type="domain" description="Glycosyltransferase subfamily 4-like N-terminal" evidence="2">
    <location>
        <begin position="22"/>
        <end position="202"/>
    </location>
</feature>
<dbReference type="InterPro" id="IPR001296">
    <property type="entry name" value="Glyco_trans_1"/>
</dbReference>
<name>A0A2N4TRY5_RALPI</name>
<evidence type="ECO:0000259" key="2">
    <source>
        <dbReference type="Pfam" id="PF13439"/>
    </source>
</evidence>
<accession>A0A2N4TRY5</accession>
<dbReference type="Gene3D" id="3.40.50.2000">
    <property type="entry name" value="Glycogen Phosphorylase B"/>
    <property type="match status" value="2"/>
</dbReference>
<evidence type="ECO:0000313" key="4">
    <source>
        <dbReference type="Proteomes" id="UP000234456"/>
    </source>
</evidence>
<protein>
    <submittedName>
        <fullName evidence="3">Glycosyltransferase family 1 protein</fullName>
    </submittedName>
</protein>
<evidence type="ECO:0000313" key="3">
    <source>
        <dbReference type="EMBL" id="PLC42478.1"/>
    </source>
</evidence>
<organism evidence="3 4">
    <name type="scientific">Ralstonia pickettii</name>
    <name type="common">Burkholderia pickettii</name>
    <dbReference type="NCBI Taxonomy" id="329"/>
    <lineage>
        <taxon>Bacteria</taxon>
        <taxon>Pseudomonadati</taxon>
        <taxon>Pseudomonadota</taxon>
        <taxon>Betaproteobacteria</taxon>
        <taxon>Burkholderiales</taxon>
        <taxon>Burkholderiaceae</taxon>
        <taxon>Ralstonia</taxon>
    </lineage>
</organism>
<dbReference type="PANTHER" id="PTHR45947:SF3">
    <property type="entry name" value="SULFOQUINOVOSYL TRANSFERASE SQD2"/>
    <property type="match status" value="1"/>
</dbReference>
<comment type="caution">
    <text evidence="3">The sequence shown here is derived from an EMBL/GenBank/DDBJ whole genome shotgun (WGS) entry which is preliminary data.</text>
</comment>
<dbReference type="EMBL" id="PKQE01000002">
    <property type="protein sequence ID" value="PLC42478.1"/>
    <property type="molecule type" value="Genomic_DNA"/>
</dbReference>
<dbReference type="SUPFAM" id="SSF53756">
    <property type="entry name" value="UDP-Glycosyltransferase/glycogen phosphorylase"/>
    <property type="match status" value="1"/>
</dbReference>
<dbReference type="GO" id="GO:0016758">
    <property type="term" value="F:hexosyltransferase activity"/>
    <property type="evidence" value="ECO:0007669"/>
    <property type="project" value="TreeGrafter"/>
</dbReference>
<feature type="domain" description="Glycosyl transferase family 1" evidence="1">
    <location>
        <begin position="208"/>
        <end position="385"/>
    </location>
</feature>
<proteinExistence type="predicted"/>
<dbReference type="RefSeq" id="WP_102065561.1">
    <property type="nucleotide sequence ID" value="NZ_PKQE01000002.1"/>
</dbReference>
<dbReference type="InterPro" id="IPR050194">
    <property type="entry name" value="Glycosyltransferase_grp1"/>
</dbReference>
<keyword evidence="3" id="KW-0808">Transferase</keyword>
<dbReference type="AlphaFoldDB" id="A0A2N4TRY5"/>
<sequence>MRIAMVSEHASPLADLGGVDCGGQNVYVRHVARQLARLGHRVDVFTRRERPWDPEVVPFDNGCRVVHVPAGPAAVLPKEALLPHMHAFGRHLLNHCARAQASGDGYDVIHANFFMSGLASLAASTRLHLPLVMTFHALGRVRRLHQGSADGFPDARFAIEEMLVQRADRVIAECPQDQADLETLYRARTEQIDVVPCGFDAAEFAPIDRAEARRRLGVPADAFVVLQLGRMVARKGVDNVIEAIGKLPPDARKRVRLYVVGGNTVVPDVAATPELGRLQGIAERAGVSAQTIFVGKRGRADLRTWYSACDVFVSTPWYEPFGITPVEAMACGRAVIGADVGGIRSTVRHERTGFLVPPKDPQALAARLLQLIQQPELCRELGQAGLVRARMLYTWLGVAGQLERAYLKAIDTRARAMGRMTDATPATNAAALAGLAA</sequence>
<dbReference type="Pfam" id="PF13439">
    <property type="entry name" value="Glyco_transf_4"/>
    <property type="match status" value="1"/>
</dbReference>
<dbReference type="InterPro" id="IPR028098">
    <property type="entry name" value="Glyco_trans_4-like_N"/>
</dbReference>